<dbReference type="EMBL" id="VNFE01000015">
    <property type="protein sequence ID" value="TVU87046.1"/>
    <property type="molecule type" value="Genomic_DNA"/>
</dbReference>
<keyword evidence="2" id="KW-0227">DNA damage</keyword>
<keyword evidence="3" id="KW-0741">SOS mutagenesis</keyword>
<accession>A0A558J0A4</accession>
<sequence length="425" mass="47583">MIGHCDCNNFYVSCFRVFMPELRGRPVGVLAGGGGCIVARSNELKALGVPNGLPAFQLSPDVRRQTVLLSSAYALFGEMSRRVVSTMQAHTGPISVYSIDEQFIDLSGLSTDELQAHITELRHVVQRSTGIPVSIGVAPSRTLAKVATGIAKKQPAFKGVCVLEADHPATLGHLERMHITDLWGVAKRTGEKLERMRIRTALDLRNAEPREIRKGFGVVLERTVWELRGVDVIRLDDIDHKRQNIMTSRTFGQATSNMEDLREAVRSHAQAGAEKVRRQQSVAQAIMVFLSTPRFRSDLPQDYPSLTLPLPMPTDDSRVIVAAAQRALEMIYRRGYQYAKAGVMMVDLADRDGLQIDMLDTQETEERRQQSAKLMGVMDALNREFGRGAVTLGGMRKNERWRQRDTRQTPRFLTSWNEIPEIKMG</sequence>
<dbReference type="Gene3D" id="3.30.70.270">
    <property type="match status" value="1"/>
</dbReference>
<dbReference type="RefSeq" id="WP_008958453.1">
    <property type="nucleotide sequence ID" value="NZ_VNFE01000015.1"/>
</dbReference>
<dbReference type="GO" id="GO:0005829">
    <property type="term" value="C:cytosol"/>
    <property type="evidence" value="ECO:0007669"/>
    <property type="project" value="TreeGrafter"/>
</dbReference>
<reference evidence="7 8" key="1">
    <citation type="submission" date="2019-07" db="EMBL/GenBank/DDBJ databases">
        <title>Diversity of Bacteria from Kongsfjorden, Arctic.</title>
        <authorList>
            <person name="Yu Y."/>
        </authorList>
    </citation>
    <scope>NUCLEOTIDE SEQUENCE [LARGE SCALE GENOMIC DNA]</scope>
    <source>
        <strain evidence="7 8">SM1922</strain>
    </source>
</reference>
<dbReference type="PANTHER" id="PTHR11076">
    <property type="entry name" value="DNA REPAIR POLYMERASE UMUC / TRANSFERASE FAMILY MEMBER"/>
    <property type="match status" value="1"/>
</dbReference>
<dbReference type="SUPFAM" id="SSF56672">
    <property type="entry name" value="DNA/RNA polymerases"/>
    <property type="match status" value="1"/>
</dbReference>
<dbReference type="Gene3D" id="3.30.1490.100">
    <property type="entry name" value="DNA polymerase, Y-family, little finger domain"/>
    <property type="match status" value="1"/>
</dbReference>
<keyword evidence="4" id="KW-0234">DNA repair</keyword>
<name>A0A558J0A4_9GAMM</name>
<dbReference type="Pfam" id="PF00817">
    <property type="entry name" value="IMS"/>
    <property type="match status" value="1"/>
</dbReference>
<organism evidence="7 8">
    <name type="scientific">Vreelandella titanicae</name>
    <dbReference type="NCBI Taxonomy" id="664683"/>
    <lineage>
        <taxon>Bacteria</taxon>
        <taxon>Pseudomonadati</taxon>
        <taxon>Pseudomonadota</taxon>
        <taxon>Gammaproteobacteria</taxon>
        <taxon>Oceanospirillales</taxon>
        <taxon>Halomonadaceae</taxon>
        <taxon>Vreelandella</taxon>
    </lineage>
</organism>
<comment type="caution">
    <text evidence="7">The sequence shown here is derived from an EMBL/GenBank/DDBJ whole genome shotgun (WGS) entry which is preliminary data.</text>
</comment>
<dbReference type="PANTHER" id="PTHR11076:SF34">
    <property type="entry name" value="PROTEIN UMUC"/>
    <property type="match status" value="1"/>
</dbReference>
<dbReference type="Gene3D" id="3.40.1170.60">
    <property type="match status" value="1"/>
</dbReference>
<dbReference type="Pfam" id="PF13438">
    <property type="entry name" value="DUF4113"/>
    <property type="match status" value="1"/>
</dbReference>
<dbReference type="InterPro" id="IPR025188">
    <property type="entry name" value="DUF4113"/>
</dbReference>
<dbReference type="GO" id="GO:0042276">
    <property type="term" value="P:error-prone translesion synthesis"/>
    <property type="evidence" value="ECO:0007669"/>
    <property type="project" value="TreeGrafter"/>
</dbReference>
<dbReference type="Pfam" id="PF11799">
    <property type="entry name" value="IMS_C"/>
    <property type="match status" value="1"/>
</dbReference>
<dbReference type="GO" id="GO:0006281">
    <property type="term" value="P:DNA repair"/>
    <property type="evidence" value="ECO:0007669"/>
    <property type="project" value="UniProtKB-KW"/>
</dbReference>
<dbReference type="InterPro" id="IPR036775">
    <property type="entry name" value="DNA_pol_Y-fam_lit_finger_sf"/>
</dbReference>
<dbReference type="Proteomes" id="UP000317288">
    <property type="component" value="Unassembled WGS sequence"/>
</dbReference>
<dbReference type="InterPro" id="IPR001126">
    <property type="entry name" value="UmuC"/>
</dbReference>
<dbReference type="InterPro" id="IPR043502">
    <property type="entry name" value="DNA/RNA_pol_sf"/>
</dbReference>
<evidence type="ECO:0000256" key="1">
    <source>
        <dbReference type="ARBA" id="ARBA00010945"/>
    </source>
</evidence>
<dbReference type="GO" id="GO:0009432">
    <property type="term" value="P:SOS response"/>
    <property type="evidence" value="ECO:0007669"/>
    <property type="project" value="UniProtKB-KW"/>
</dbReference>
<dbReference type="InterPro" id="IPR017961">
    <property type="entry name" value="DNA_pol_Y-fam_little_finger"/>
</dbReference>
<dbReference type="InterPro" id="IPR050116">
    <property type="entry name" value="DNA_polymerase-Y"/>
</dbReference>
<evidence type="ECO:0000313" key="7">
    <source>
        <dbReference type="EMBL" id="TVU87046.1"/>
    </source>
</evidence>
<evidence type="ECO:0000313" key="8">
    <source>
        <dbReference type="Proteomes" id="UP000317288"/>
    </source>
</evidence>
<keyword evidence="5" id="KW-0742">SOS response</keyword>
<evidence type="ECO:0000259" key="6">
    <source>
        <dbReference type="PROSITE" id="PS50173"/>
    </source>
</evidence>
<dbReference type="GO" id="GO:0003684">
    <property type="term" value="F:damaged DNA binding"/>
    <property type="evidence" value="ECO:0007669"/>
    <property type="project" value="InterPro"/>
</dbReference>
<evidence type="ECO:0000256" key="3">
    <source>
        <dbReference type="ARBA" id="ARBA00023199"/>
    </source>
</evidence>
<evidence type="ECO:0000256" key="4">
    <source>
        <dbReference type="ARBA" id="ARBA00023204"/>
    </source>
</evidence>
<dbReference type="InterPro" id="IPR043128">
    <property type="entry name" value="Rev_trsase/Diguanyl_cyclase"/>
</dbReference>
<proteinExistence type="inferred from homology"/>
<dbReference type="GO" id="GO:0003887">
    <property type="term" value="F:DNA-directed DNA polymerase activity"/>
    <property type="evidence" value="ECO:0007669"/>
    <property type="project" value="TreeGrafter"/>
</dbReference>
<dbReference type="AlphaFoldDB" id="A0A558J0A4"/>
<evidence type="ECO:0000256" key="5">
    <source>
        <dbReference type="ARBA" id="ARBA00023236"/>
    </source>
</evidence>
<comment type="similarity">
    <text evidence="1">Belongs to the DNA polymerase type-Y family.</text>
</comment>
<feature type="domain" description="UmuC" evidence="6">
    <location>
        <begin position="2"/>
        <end position="186"/>
    </location>
</feature>
<protein>
    <submittedName>
        <fullName evidence="7">Y-family DNA polymerase</fullName>
    </submittedName>
</protein>
<gene>
    <name evidence="7" type="ORF">FQP89_23565</name>
</gene>
<dbReference type="CDD" id="cd01700">
    <property type="entry name" value="PolY_Pol_V_umuC"/>
    <property type="match status" value="1"/>
</dbReference>
<dbReference type="PROSITE" id="PS50173">
    <property type="entry name" value="UMUC"/>
    <property type="match status" value="1"/>
</dbReference>
<evidence type="ECO:0000256" key="2">
    <source>
        <dbReference type="ARBA" id="ARBA00022763"/>
    </source>
</evidence>
<dbReference type="Gene3D" id="1.10.150.20">
    <property type="entry name" value="5' to 3' exonuclease, C-terminal subdomain"/>
    <property type="match status" value="1"/>
</dbReference>